<dbReference type="InterPro" id="IPR036515">
    <property type="entry name" value="Transposase_17_sf"/>
</dbReference>
<organism evidence="2 3">
    <name type="scientific">Acanthopleuribacter pedis</name>
    <dbReference type="NCBI Taxonomy" id="442870"/>
    <lineage>
        <taxon>Bacteria</taxon>
        <taxon>Pseudomonadati</taxon>
        <taxon>Acidobacteriota</taxon>
        <taxon>Holophagae</taxon>
        <taxon>Acanthopleuribacterales</taxon>
        <taxon>Acanthopleuribacteraceae</taxon>
        <taxon>Acanthopleuribacter</taxon>
    </lineage>
</organism>
<proteinExistence type="predicted"/>
<dbReference type="PANTHER" id="PTHR34322:SF2">
    <property type="entry name" value="TRANSPOSASE IS200-LIKE DOMAIN-CONTAINING PROTEIN"/>
    <property type="match status" value="1"/>
</dbReference>
<dbReference type="AlphaFoldDB" id="A0A8J7U4X5"/>
<accession>A0A8J7U4X5</accession>
<dbReference type="EMBL" id="JAFREP010000007">
    <property type="protein sequence ID" value="MBO1318741.1"/>
    <property type="molecule type" value="Genomic_DNA"/>
</dbReference>
<dbReference type="SMART" id="SM01321">
    <property type="entry name" value="Y1_Tnp"/>
    <property type="match status" value="1"/>
</dbReference>
<protein>
    <recommendedName>
        <fullName evidence="1">Transposase IS200-like domain-containing protein</fullName>
    </recommendedName>
</protein>
<gene>
    <name evidence="2" type="ORF">J3U88_09735</name>
</gene>
<dbReference type="SUPFAM" id="SSF143422">
    <property type="entry name" value="Transposase IS200-like"/>
    <property type="match status" value="1"/>
</dbReference>
<comment type="caution">
    <text evidence="2">The sequence shown here is derived from an EMBL/GenBank/DDBJ whole genome shotgun (WGS) entry which is preliminary data.</text>
</comment>
<dbReference type="Proteomes" id="UP000664417">
    <property type="component" value="Unassembled WGS sequence"/>
</dbReference>
<evidence type="ECO:0000313" key="2">
    <source>
        <dbReference type="EMBL" id="MBO1318741.1"/>
    </source>
</evidence>
<evidence type="ECO:0000313" key="3">
    <source>
        <dbReference type="Proteomes" id="UP000664417"/>
    </source>
</evidence>
<dbReference type="GO" id="GO:0003677">
    <property type="term" value="F:DNA binding"/>
    <property type="evidence" value="ECO:0007669"/>
    <property type="project" value="InterPro"/>
</dbReference>
<dbReference type="GO" id="GO:0006313">
    <property type="term" value="P:DNA transposition"/>
    <property type="evidence" value="ECO:0007669"/>
    <property type="project" value="InterPro"/>
</dbReference>
<name>A0A8J7U4X5_9BACT</name>
<dbReference type="Gene3D" id="3.30.70.1290">
    <property type="entry name" value="Transposase IS200-like"/>
    <property type="match status" value="1"/>
</dbReference>
<keyword evidence="3" id="KW-1185">Reference proteome</keyword>
<sequence>MTEPRRDLINETEIHIYHCISRCVRRTRLCGFDKESGRDYTHRRFWMLARLSELADIFTIDICNFAIMENHFHLILRNRPDLAAQLRPADIAKRWLKLYPKRRNAHGQPETPNRAEVDAILDQPGRVETLRGRLASISWFMKSIKEFVARLANEEDRCTGRFWEGRFKSIILLDEPAVLSCSVYVDLNPIRSGTNRAPEESPFIGLGERLKNRATSSGQDNASPPTWLCPFRDRGRQMGFLDIDFDDYLAVLDWTGRKLQAGKAGHIPEDLAPILERLAVNPECWLETSANFPARFKKAAGTVDHMDEQAKKCRRRWFQGTRSSSRSFITNTEGIQSVKKPAQ</sequence>
<dbReference type="GO" id="GO:0004803">
    <property type="term" value="F:transposase activity"/>
    <property type="evidence" value="ECO:0007669"/>
    <property type="project" value="InterPro"/>
</dbReference>
<dbReference type="InterPro" id="IPR002686">
    <property type="entry name" value="Transposase_17"/>
</dbReference>
<feature type="domain" description="Transposase IS200-like" evidence="1">
    <location>
        <begin position="12"/>
        <end position="188"/>
    </location>
</feature>
<dbReference type="RefSeq" id="WP_207858423.1">
    <property type="nucleotide sequence ID" value="NZ_JAFREP010000007.1"/>
</dbReference>
<dbReference type="PANTHER" id="PTHR34322">
    <property type="entry name" value="TRANSPOSASE, Y1_TNP DOMAIN-CONTAINING"/>
    <property type="match status" value="1"/>
</dbReference>
<reference evidence="2" key="1">
    <citation type="submission" date="2021-03" db="EMBL/GenBank/DDBJ databases">
        <authorList>
            <person name="Wang G."/>
        </authorList>
    </citation>
    <scope>NUCLEOTIDE SEQUENCE</scope>
    <source>
        <strain evidence="2">KCTC 12899</strain>
    </source>
</reference>
<evidence type="ECO:0000259" key="1">
    <source>
        <dbReference type="SMART" id="SM01321"/>
    </source>
</evidence>